<evidence type="ECO:0000313" key="1">
    <source>
        <dbReference type="EMBL" id="MBD7985999.1"/>
    </source>
</evidence>
<gene>
    <name evidence="1" type="ORF">H9649_15615</name>
</gene>
<reference evidence="1 2" key="1">
    <citation type="submission" date="2020-08" db="EMBL/GenBank/DDBJ databases">
        <title>A Genomic Blueprint of the Chicken Gut Microbiome.</title>
        <authorList>
            <person name="Gilroy R."/>
            <person name="Ravi A."/>
            <person name="Getino M."/>
            <person name="Pursley I."/>
            <person name="Horton D.L."/>
            <person name="Alikhan N.-F."/>
            <person name="Baker D."/>
            <person name="Gharbi K."/>
            <person name="Hall N."/>
            <person name="Watson M."/>
            <person name="Adriaenssens E.M."/>
            <person name="Foster-Nyarko E."/>
            <person name="Jarju S."/>
            <person name="Secka A."/>
            <person name="Antonio M."/>
            <person name="Oren A."/>
            <person name="Chaudhuri R."/>
            <person name="La Ragione R.M."/>
            <person name="Hildebrand F."/>
            <person name="Pallen M.J."/>
        </authorList>
    </citation>
    <scope>NUCLEOTIDE SEQUENCE [LARGE SCALE GENOMIC DNA]</scope>
    <source>
        <strain evidence="1 2">Sa2YVA2</strain>
    </source>
</reference>
<proteinExistence type="predicted"/>
<sequence length="179" mass="20357">MLNPKHALIIGGTGMLAGVSSFLATEGHSVSVVGRTSSKFNRLMKDCPPTTIFPIQADYNTDEIFTKVEDAIKARGPFSLIISWTPNYEALERICELNEQENTFRLIHIKGSRRYFDEEEIHIKLNCQYEKVFLGFVMEAGNSRWLTHEEIANGVIQQFLAPIEERIIGQIHPYSERPS</sequence>
<comment type="caution">
    <text evidence="1">The sequence shown here is derived from an EMBL/GenBank/DDBJ whole genome shotgun (WGS) entry which is preliminary data.</text>
</comment>
<organism evidence="1 2">
    <name type="scientific">Sporosarcina quadrami</name>
    <dbReference type="NCBI Taxonomy" id="2762234"/>
    <lineage>
        <taxon>Bacteria</taxon>
        <taxon>Bacillati</taxon>
        <taxon>Bacillota</taxon>
        <taxon>Bacilli</taxon>
        <taxon>Bacillales</taxon>
        <taxon>Caryophanaceae</taxon>
        <taxon>Sporosarcina</taxon>
    </lineage>
</organism>
<dbReference type="RefSeq" id="WP_191695825.1">
    <property type="nucleotide sequence ID" value="NZ_JACSQN010000019.1"/>
</dbReference>
<protein>
    <recommendedName>
        <fullName evidence="3">Short-chain dehydrogenase</fullName>
    </recommendedName>
</protein>
<dbReference type="Proteomes" id="UP000626786">
    <property type="component" value="Unassembled WGS sequence"/>
</dbReference>
<dbReference type="EMBL" id="JACSQN010000019">
    <property type="protein sequence ID" value="MBD7985999.1"/>
    <property type="molecule type" value="Genomic_DNA"/>
</dbReference>
<evidence type="ECO:0008006" key="3">
    <source>
        <dbReference type="Google" id="ProtNLM"/>
    </source>
</evidence>
<evidence type="ECO:0000313" key="2">
    <source>
        <dbReference type="Proteomes" id="UP000626786"/>
    </source>
</evidence>
<keyword evidence="2" id="KW-1185">Reference proteome</keyword>
<dbReference type="SUPFAM" id="SSF51735">
    <property type="entry name" value="NAD(P)-binding Rossmann-fold domains"/>
    <property type="match status" value="1"/>
</dbReference>
<accession>A0ABR8UE75</accession>
<name>A0ABR8UE75_9BACL</name>
<dbReference type="InterPro" id="IPR036291">
    <property type="entry name" value="NAD(P)-bd_dom_sf"/>
</dbReference>